<protein>
    <submittedName>
        <fullName evidence="4">Type IV pilin</fullName>
    </submittedName>
</protein>
<evidence type="ECO:0000313" key="4">
    <source>
        <dbReference type="EMBL" id="MDN7024147.1"/>
    </source>
</evidence>
<dbReference type="InterPro" id="IPR012859">
    <property type="entry name" value="Pilin_N_archaeal"/>
</dbReference>
<keyword evidence="2" id="KW-0472">Membrane</keyword>
<accession>A0ABT8M887</accession>
<keyword evidence="2" id="KW-1133">Transmembrane helix</keyword>
<keyword evidence="2" id="KW-0812">Transmembrane</keyword>
<comment type="caution">
    <text evidence="4">The sequence shown here is derived from an EMBL/GenBank/DDBJ whole genome shotgun (WGS) entry which is preliminary data.</text>
</comment>
<dbReference type="Proteomes" id="UP001168338">
    <property type="component" value="Unassembled WGS sequence"/>
</dbReference>
<evidence type="ECO:0000256" key="1">
    <source>
        <dbReference type="SAM" id="MobiDB-lite"/>
    </source>
</evidence>
<dbReference type="RefSeq" id="WP_301663234.1">
    <property type="nucleotide sequence ID" value="NZ_VCYH01000002.1"/>
</dbReference>
<feature type="transmembrane region" description="Helical" evidence="2">
    <location>
        <begin position="14"/>
        <end position="35"/>
    </location>
</feature>
<dbReference type="Pfam" id="PF07790">
    <property type="entry name" value="Pilin_N"/>
    <property type="match status" value="1"/>
</dbReference>
<name>A0ABT8M887_9EURY</name>
<dbReference type="EMBL" id="VCYH01000002">
    <property type="protein sequence ID" value="MDN7024147.1"/>
    <property type="molecule type" value="Genomic_DNA"/>
</dbReference>
<feature type="region of interest" description="Disordered" evidence="1">
    <location>
        <begin position="134"/>
        <end position="154"/>
    </location>
</feature>
<evidence type="ECO:0000259" key="3">
    <source>
        <dbReference type="Pfam" id="PF07790"/>
    </source>
</evidence>
<reference evidence="4" key="1">
    <citation type="submission" date="2019-05" db="EMBL/GenBank/DDBJ databases">
        <title>Methanoculleus sp. FWC-SCC1, a methanogenic archaeon isolated from deep marine cold seep.</title>
        <authorList>
            <person name="Chen Y.-W."/>
            <person name="Chen S.-C."/>
            <person name="Teng N.-H."/>
            <person name="Lai M.-C."/>
        </authorList>
    </citation>
    <scope>NUCLEOTIDE SEQUENCE</scope>
    <source>
        <strain evidence="4">FWC-SCC1</strain>
    </source>
</reference>
<sequence>MKQGLNDQAVSEQIAIVTMISIAALAVAIIATLLLSQPAPGEIPRVTAVITNESDTVYLYHSGGDIIEEGLLAILIDGEPVDMATVQIRGGDTRWPWEIGETLAATDPGTGMPLRVDLVYTGSGNNVLLTSTTLTRSATPGGPDTPGPGDGGGIDIHFDDQEELDAWVVDQFVQQLEANSIYLYQNVRNDNEVWGNSGFFNFTIAKAESYLELTVNNVGETPDRISFSIGDRVSINLDDSTMRFFAIGNGGWHTFATDVAIYKNNVRLEKKKNQEYSFIVGGRLYGFDEFDSSVDITTQSKPLHTELYINNTPLINSTWTKSITLTRVQPAQPTLLILDISKNDPNYIVGNADSITGIV</sequence>
<evidence type="ECO:0000256" key="2">
    <source>
        <dbReference type="SAM" id="Phobius"/>
    </source>
</evidence>
<evidence type="ECO:0000313" key="5">
    <source>
        <dbReference type="Proteomes" id="UP001168338"/>
    </source>
</evidence>
<feature type="domain" description="Archaeal Type IV pilin N-terminal" evidence="3">
    <location>
        <begin position="8"/>
        <end position="78"/>
    </location>
</feature>
<proteinExistence type="predicted"/>
<keyword evidence="5" id="KW-1185">Reference proteome</keyword>
<gene>
    <name evidence="4" type="ORF">FGU65_04455</name>
</gene>
<organism evidence="4 5">
    <name type="scientific">Methanoculleus frigidifontis</name>
    <dbReference type="NCBI Taxonomy" id="2584085"/>
    <lineage>
        <taxon>Archaea</taxon>
        <taxon>Methanobacteriati</taxon>
        <taxon>Methanobacteriota</taxon>
        <taxon>Stenosarchaea group</taxon>
        <taxon>Methanomicrobia</taxon>
        <taxon>Methanomicrobiales</taxon>
        <taxon>Methanomicrobiaceae</taxon>
        <taxon>Methanoculleus</taxon>
    </lineage>
</organism>